<organism evidence="3 4">
    <name type="scientific">Dioscorea zingiberensis</name>
    <dbReference type="NCBI Taxonomy" id="325984"/>
    <lineage>
        <taxon>Eukaryota</taxon>
        <taxon>Viridiplantae</taxon>
        <taxon>Streptophyta</taxon>
        <taxon>Embryophyta</taxon>
        <taxon>Tracheophyta</taxon>
        <taxon>Spermatophyta</taxon>
        <taxon>Magnoliopsida</taxon>
        <taxon>Liliopsida</taxon>
        <taxon>Dioscoreales</taxon>
        <taxon>Dioscoreaceae</taxon>
        <taxon>Dioscorea</taxon>
    </lineage>
</organism>
<proteinExistence type="inferred from homology"/>
<dbReference type="InterPro" id="IPR041667">
    <property type="entry name" value="Cupin_8"/>
</dbReference>
<dbReference type="Proteomes" id="UP001085076">
    <property type="component" value="Miscellaneous, Linkage group lg04"/>
</dbReference>
<dbReference type="Pfam" id="PF13621">
    <property type="entry name" value="Cupin_8"/>
    <property type="match status" value="1"/>
</dbReference>
<name>A0A9D5CJ86_9LILI</name>
<protein>
    <recommendedName>
        <fullName evidence="2">JmjC domain-containing protein</fullName>
    </recommendedName>
</protein>
<evidence type="ECO:0000313" key="4">
    <source>
        <dbReference type="Proteomes" id="UP001085076"/>
    </source>
</evidence>
<feature type="domain" description="JmjC" evidence="2">
    <location>
        <begin position="146"/>
        <end position="317"/>
    </location>
</feature>
<dbReference type="Gene3D" id="2.60.120.650">
    <property type="entry name" value="Cupin"/>
    <property type="match status" value="1"/>
</dbReference>
<dbReference type="SUPFAM" id="SSF51197">
    <property type="entry name" value="Clavaminate synthase-like"/>
    <property type="match status" value="1"/>
</dbReference>
<dbReference type="PROSITE" id="PS51184">
    <property type="entry name" value="JMJC"/>
    <property type="match status" value="1"/>
</dbReference>
<dbReference type="EMBL" id="JAGGNH010000004">
    <property type="protein sequence ID" value="KAJ0974075.1"/>
    <property type="molecule type" value="Genomic_DNA"/>
</dbReference>
<evidence type="ECO:0000256" key="1">
    <source>
        <dbReference type="ARBA" id="ARBA00006801"/>
    </source>
</evidence>
<comment type="similarity">
    <text evidence="1">Belongs to the JARID1 histone demethylase family.</text>
</comment>
<accession>A0A9D5CJ86</accession>
<keyword evidence="4" id="KW-1185">Reference proteome</keyword>
<evidence type="ECO:0000313" key="3">
    <source>
        <dbReference type="EMBL" id="KAJ0974075.1"/>
    </source>
</evidence>
<dbReference type="AlphaFoldDB" id="A0A9D5CJ86"/>
<dbReference type="OrthoDB" id="415358at2759"/>
<evidence type="ECO:0000259" key="2">
    <source>
        <dbReference type="PROSITE" id="PS51184"/>
    </source>
</evidence>
<comment type="caution">
    <text evidence="3">The sequence shown here is derived from an EMBL/GenBank/DDBJ whole genome shotgun (WGS) entry which is preliminary data.</text>
</comment>
<reference evidence="3" key="1">
    <citation type="submission" date="2021-03" db="EMBL/GenBank/DDBJ databases">
        <authorList>
            <person name="Li Z."/>
            <person name="Yang C."/>
        </authorList>
    </citation>
    <scope>NUCLEOTIDE SEQUENCE</scope>
    <source>
        <strain evidence="3">Dzin_1.0</strain>
        <tissue evidence="3">Leaf</tissue>
    </source>
</reference>
<dbReference type="InterPro" id="IPR003347">
    <property type="entry name" value="JmjC_dom"/>
</dbReference>
<dbReference type="PANTHER" id="PTHR12461:SF102">
    <property type="entry name" value="LYSINE-SPECIFIC DEMETHYLASE JMJ31"/>
    <property type="match status" value="1"/>
</dbReference>
<reference evidence="3" key="2">
    <citation type="journal article" date="2022" name="Hortic Res">
        <title>The genome of Dioscorea zingiberensis sheds light on the biosynthesis, origin and evolution of the medicinally important diosgenin saponins.</title>
        <authorList>
            <person name="Li Y."/>
            <person name="Tan C."/>
            <person name="Li Z."/>
            <person name="Guo J."/>
            <person name="Li S."/>
            <person name="Chen X."/>
            <person name="Wang C."/>
            <person name="Dai X."/>
            <person name="Yang H."/>
            <person name="Song W."/>
            <person name="Hou L."/>
            <person name="Xu J."/>
            <person name="Tong Z."/>
            <person name="Xu A."/>
            <person name="Yuan X."/>
            <person name="Wang W."/>
            <person name="Yang Q."/>
            <person name="Chen L."/>
            <person name="Sun Z."/>
            <person name="Wang K."/>
            <person name="Pan B."/>
            <person name="Chen J."/>
            <person name="Bao Y."/>
            <person name="Liu F."/>
            <person name="Qi X."/>
            <person name="Gang D.R."/>
            <person name="Wen J."/>
            <person name="Li J."/>
        </authorList>
    </citation>
    <scope>NUCLEOTIDE SEQUENCE</scope>
    <source>
        <strain evidence="3">Dzin_1.0</strain>
    </source>
</reference>
<gene>
    <name evidence="3" type="ORF">J5N97_016040</name>
</gene>
<sequence>MGTIGFALIAENQEENMGEVEGALRIRRFEQPPSPEDFSSLIESSNVPAVFVGVVNDWKAFSSWNPYNGGLDYLEEQVGSATVDAMLSTSAPVFYGDLRRHERVPLSFSTFITSCKMYLQHGDSLKKNFGFGEMLTDPNEAQSTLLDSPDKVYLAQVPILLLDSKERCPLENLMEDIQMPTFLKTKQMSAINLWMNKAQSRSSTHYDPHHNLLCVIAGCKQVFLWPPSASPFLQPMPIYGEASNHSSLNVDNPDLLGNTRVQNSMEDAQKVILHSGDALFIPEGWFHQVDSDDLTIAVNFWWKSVMMTNMSEHMEAYYLRRILSRMLEQEKDKMLCKSSFASLRCKQIAEISNDSPAGDDASDSVVQRDTIKGDAEQHGVILEQLEPFALLALHELISLVHNTINSSGKNQIKESHSLVALDINAEDEHMQTRRENLLLLENDPIASLFWTIEPLVLRKIFQAMVHYFPRTLEALVLHMLSPISAEVLTRKFDEMDQQTTKEQQKEFYQMFYSVFDDQHAAMDAILNGKEIFAFQAYKNVLDLYLGVNDIKIS</sequence>
<dbReference type="SMART" id="SM00558">
    <property type="entry name" value="JmjC"/>
    <property type="match status" value="1"/>
</dbReference>
<dbReference type="PANTHER" id="PTHR12461">
    <property type="entry name" value="HYPOXIA-INDUCIBLE FACTOR 1 ALPHA INHIBITOR-RELATED"/>
    <property type="match status" value="1"/>
</dbReference>